<reference evidence="1" key="1">
    <citation type="submission" date="2021-06" db="EMBL/GenBank/DDBJ databases">
        <authorList>
            <person name="Kallberg Y."/>
            <person name="Tangrot J."/>
            <person name="Rosling A."/>
        </authorList>
    </citation>
    <scope>NUCLEOTIDE SEQUENCE</scope>
    <source>
        <strain evidence="1">CL356</strain>
    </source>
</reference>
<name>A0ACA9LYX3_9GLOM</name>
<protein>
    <submittedName>
        <fullName evidence="1">6181_t:CDS:1</fullName>
    </submittedName>
</protein>
<accession>A0ACA9LYX3</accession>
<gene>
    <name evidence="1" type="ORF">ACOLOM_LOCUS5075</name>
</gene>
<evidence type="ECO:0000313" key="1">
    <source>
        <dbReference type="EMBL" id="CAG8556791.1"/>
    </source>
</evidence>
<comment type="caution">
    <text evidence="1">The sequence shown here is derived from an EMBL/GenBank/DDBJ whole genome shotgun (WGS) entry which is preliminary data.</text>
</comment>
<dbReference type="Proteomes" id="UP000789525">
    <property type="component" value="Unassembled WGS sequence"/>
</dbReference>
<dbReference type="EMBL" id="CAJVPT010008913">
    <property type="protein sequence ID" value="CAG8556791.1"/>
    <property type="molecule type" value="Genomic_DNA"/>
</dbReference>
<organism evidence="1 2">
    <name type="scientific">Acaulospora colombiana</name>
    <dbReference type="NCBI Taxonomy" id="27376"/>
    <lineage>
        <taxon>Eukaryota</taxon>
        <taxon>Fungi</taxon>
        <taxon>Fungi incertae sedis</taxon>
        <taxon>Mucoromycota</taxon>
        <taxon>Glomeromycotina</taxon>
        <taxon>Glomeromycetes</taxon>
        <taxon>Diversisporales</taxon>
        <taxon>Acaulosporaceae</taxon>
        <taxon>Acaulospora</taxon>
    </lineage>
</organism>
<proteinExistence type="predicted"/>
<sequence length="181" mass="20290">MNNQSSSNDQYFYHYMPNQANDWETPQQFVVPSDPPRTRTRNQEIHPTEFYISPEAVSPVSIRPYQPQMQMGHLPPIPGPSNPIQASYIHPYVPTSPLSYSGYIQVGSPNNGTLVAASPTSSTGTSSSQGHNSTSKRPKPVHRCKICGKEYDKPNRAQTCENRHEDNRLYICNGDCGVHSW</sequence>
<evidence type="ECO:0000313" key="2">
    <source>
        <dbReference type="Proteomes" id="UP000789525"/>
    </source>
</evidence>
<keyword evidence="2" id="KW-1185">Reference proteome</keyword>